<feature type="compositionally biased region" description="Basic and acidic residues" evidence="1">
    <location>
        <begin position="101"/>
        <end position="116"/>
    </location>
</feature>
<evidence type="ECO:0000256" key="1">
    <source>
        <dbReference type="SAM" id="MobiDB-lite"/>
    </source>
</evidence>
<name>A0A9Q3PLW6_9BASI</name>
<proteinExistence type="predicted"/>
<feature type="region of interest" description="Disordered" evidence="1">
    <location>
        <begin position="86"/>
        <end position="116"/>
    </location>
</feature>
<gene>
    <name evidence="2" type="ORF">O181_106358</name>
</gene>
<evidence type="ECO:0000313" key="3">
    <source>
        <dbReference type="Proteomes" id="UP000765509"/>
    </source>
</evidence>
<comment type="caution">
    <text evidence="2">The sequence shown here is derived from an EMBL/GenBank/DDBJ whole genome shotgun (WGS) entry which is preliminary data.</text>
</comment>
<dbReference type="EMBL" id="AVOT02079461">
    <property type="protein sequence ID" value="MBW0566643.1"/>
    <property type="molecule type" value="Genomic_DNA"/>
</dbReference>
<accession>A0A9Q3PLW6</accession>
<dbReference type="AlphaFoldDB" id="A0A9Q3PLW6"/>
<dbReference type="Proteomes" id="UP000765509">
    <property type="component" value="Unassembled WGS sequence"/>
</dbReference>
<keyword evidence="3" id="KW-1185">Reference proteome</keyword>
<reference evidence="2" key="1">
    <citation type="submission" date="2021-03" db="EMBL/GenBank/DDBJ databases">
        <title>Draft genome sequence of rust myrtle Austropuccinia psidii MF-1, a brazilian biotype.</title>
        <authorList>
            <person name="Quecine M.C."/>
            <person name="Pachon D.M.R."/>
            <person name="Bonatelli M.L."/>
            <person name="Correr F.H."/>
            <person name="Franceschini L.M."/>
            <person name="Leite T.F."/>
            <person name="Margarido G.R.A."/>
            <person name="Almeida C.A."/>
            <person name="Ferrarezi J.A."/>
            <person name="Labate C.A."/>
        </authorList>
    </citation>
    <scope>NUCLEOTIDE SEQUENCE</scope>
    <source>
        <strain evidence="2">MF-1</strain>
    </source>
</reference>
<protein>
    <submittedName>
        <fullName evidence="2">Uncharacterized protein</fullName>
    </submittedName>
</protein>
<evidence type="ECO:0000313" key="2">
    <source>
        <dbReference type="EMBL" id="MBW0566643.1"/>
    </source>
</evidence>
<organism evidence="2 3">
    <name type="scientific">Austropuccinia psidii MF-1</name>
    <dbReference type="NCBI Taxonomy" id="1389203"/>
    <lineage>
        <taxon>Eukaryota</taxon>
        <taxon>Fungi</taxon>
        <taxon>Dikarya</taxon>
        <taxon>Basidiomycota</taxon>
        <taxon>Pucciniomycotina</taxon>
        <taxon>Pucciniomycetes</taxon>
        <taxon>Pucciniales</taxon>
        <taxon>Sphaerophragmiaceae</taxon>
        <taxon>Austropuccinia</taxon>
    </lineage>
</organism>
<sequence>MKYGYKCPNLQENLNKNNVRLQELLNLENTTIQTLQKGNSKLKKGSEETNKRLKQVLEEKYHSERYRDYLGQDIKKLFNLCKNMKPQSKGHVFGNNPNLQEDIKPDAPMESKDRSS</sequence>